<evidence type="ECO:0000313" key="7">
    <source>
        <dbReference type="EnsemblMetazoa" id="ADIR001225-PA"/>
    </source>
</evidence>
<evidence type="ECO:0000256" key="1">
    <source>
        <dbReference type="ARBA" id="ARBA00022729"/>
    </source>
</evidence>
<feature type="signal peptide" evidence="5">
    <location>
        <begin position="1"/>
        <end position="22"/>
    </location>
</feature>
<keyword evidence="1 5" id="KW-0732">Signal</keyword>
<dbReference type="GO" id="GO:0021556">
    <property type="term" value="P:central nervous system formation"/>
    <property type="evidence" value="ECO:0007669"/>
    <property type="project" value="TreeGrafter"/>
</dbReference>
<dbReference type="InterPro" id="IPR052444">
    <property type="entry name" value="Spz/Toll_ligand-like"/>
</dbReference>
<feature type="domain" description="Spaetzle" evidence="6">
    <location>
        <begin position="224"/>
        <end position="314"/>
    </location>
</feature>
<accession>A0A182N0S0</accession>
<dbReference type="Gene3D" id="2.10.90.10">
    <property type="entry name" value="Cystine-knot cytokines"/>
    <property type="match status" value="1"/>
</dbReference>
<dbReference type="Pfam" id="PF16077">
    <property type="entry name" value="Spaetzle"/>
    <property type="match status" value="1"/>
</dbReference>
<feature type="compositionally biased region" description="Low complexity" evidence="4">
    <location>
        <begin position="84"/>
        <end position="94"/>
    </location>
</feature>
<protein>
    <recommendedName>
        <fullName evidence="6">Spaetzle domain-containing protein</fullName>
    </recommendedName>
</protein>
<dbReference type="AlphaFoldDB" id="A0A182N0S0"/>
<reference evidence="7" key="2">
    <citation type="submission" date="2020-05" db="UniProtKB">
        <authorList>
            <consortium name="EnsemblMetazoa"/>
        </authorList>
    </citation>
    <scope>IDENTIFICATION</scope>
    <source>
        <strain evidence="7">WRAIR2</strain>
    </source>
</reference>
<dbReference type="GO" id="GO:0008083">
    <property type="term" value="F:growth factor activity"/>
    <property type="evidence" value="ECO:0007669"/>
    <property type="project" value="TreeGrafter"/>
</dbReference>
<dbReference type="EnsemblMetazoa" id="ADIR001225-RA">
    <property type="protein sequence ID" value="ADIR001225-PA"/>
    <property type="gene ID" value="ADIR001225"/>
</dbReference>
<keyword evidence="8" id="KW-1185">Reference proteome</keyword>
<evidence type="ECO:0000256" key="2">
    <source>
        <dbReference type="ARBA" id="ARBA00023157"/>
    </source>
</evidence>
<dbReference type="GO" id="GO:0005615">
    <property type="term" value="C:extracellular space"/>
    <property type="evidence" value="ECO:0007669"/>
    <property type="project" value="UniProtKB-ARBA"/>
</dbReference>
<dbReference type="InterPro" id="IPR032104">
    <property type="entry name" value="Spaetzle"/>
</dbReference>
<dbReference type="STRING" id="7168.A0A182N0S0"/>
<dbReference type="PANTHER" id="PTHR23199">
    <property type="entry name" value="NEUROTROPHIN 1-RELATED"/>
    <property type="match status" value="1"/>
</dbReference>
<dbReference type="GO" id="GO:0045087">
    <property type="term" value="P:innate immune response"/>
    <property type="evidence" value="ECO:0007669"/>
    <property type="project" value="TreeGrafter"/>
</dbReference>
<sequence>MASLRTGLVILFTFLYFVTLHADKPTYGPLVRPRSIARQQTSEEELNTTIGSIYQRDFKTTPATKGWHDDDKRTGRPPLELETRSSAGGSSGRRQPISPDDQSKSQQSVVIRQSDGSLTVSFATTTSWQPPTTTAYPYVPVATVAPNPLKDEILVLRVAQNDSVETVMDKEGTAFFLNSYPSNYPFKKIEKIMQEKSNLYEDLFERSVKRDNLETRINSPSDQYLCASERRYEYPTFHPHQKGNIVNVPGFFQEVTIETCANEGFSCSNSNTDSDHELVCEQVYGEYTLYTVPVGDHTRLTREPLRFPSCCKCKHVPKGTGRK</sequence>
<evidence type="ECO:0000313" key="8">
    <source>
        <dbReference type="Proteomes" id="UP000075884"/>
    </source>
</evidence>
<name>A0A182N0S0_9DIPT</name>
<dbReference type="SUPFAM" id="SSF57501">
    <property type="entry name" value="Cystine-knot cytokines"/>
    <property type="match status" value="1"/>
</dbReference>
<proteinExistence type="predicted"/>
<keyword evidence="3" id="KW-0325">Glycoprotein</keyword>
<evidence type="ECO:0000256" key="3">
    <source>
        <dbReference type="ARBA" id="ARBA00023180"/>
    </source>
</evidence>
<dbReference type="VEuPathDB" id="VectorBase:ADIR001225"/>
<feature type="chain" id="PRO_5013062777" description="Spaetzle domain-containing protein" evidence="5">
    <location>
        <begin position="23"/>
        <end position="323"/>
    </location>
</feature>
<feature type="compositionally biased region" description="Basic and acidic residues" evidence="4">
    <location>
        <begin position="66"/>
        <end position="83"/>
    </location>
</feature>
<dbReference type="PANTHER" id="PTHR23199:SF12">
    <property type="entry name" value="NEUROTROPHIN 1-RELATED"/>
    <property type="match status" value="1"/>
</dbReference>
<dbReference type="Proteomes" id="UP000075884">
    <property type="component" value="Unassembled WGS sequence"/>
</dbReference>
<dbReference type="GO" id="GO:0005121">
    <property type="term" value="F:Toll binding"/>
    <property type="evidence" value="ECO:0007669"/>
    <property type="project" value="TreeGrafter"/>
</dbReference>
<reference evidence="8" key="1">
    <citation type="submission" date="2013-03" db="EMBL/GenBank/DDBJ databases">
        <title>The Genome Sequence of Anopheles dirus WRAIR2.</title>
        <authorList>
            <consortium name="The Broad Institute Genomics Platform"/>
            <person name="Neafsey D.E."/>
            <person name="Walton C."/>
            <person name="Walker B."/>
            <person name="Young S.K."/>
            <person name="Zeng Q."/>
            <person name="Gargeya S."/>
            <person name="Fitzgerald M."/>
            <person name="Haas B."/>
            <person name="Abouelleil A."/>
            <person name="Allen A.W."/>
            <person name="Alvarado L."/>
            <person name="Arachchi H.M."/>
            <person name="Berlin A.M."/>
            <person name="Chapman S.B."/>
            <person name="Gainer-Dewar J."/>
            <person name="Goldberg J."/>
            <person name="Griggs A."/>
            <person name="Gujja S."/>
            <person name="Hansen M."/>
            <person name="Howarth C."/>
            <person name="Imamovic A."/>
            <person name="Ireland A."/>
            <person name="Larimer J."/>
            <person name="McCowan C."/>
            <person name="Murphy C."/>
            <person name="Pearson M."/>
            <person name="Poon T.W."/>
            <person name="Priest M."/>
            <person name="Roberts A."/>
            <person name="Saif S."/>
            <person name="Shea T."/>
            <person name="Sisk P."/>
            <person name="Sykes S."/>
            <person name="Wortman J."/>
            <person name="Nusbaum C."/>
            <person name="Birren B."/>
        </authorList>
    </citation>
    <scope>NUCLEOTIDE SEQUENCE [LARGE SCALE GENOMIC DNA]</scope>
    <source>
        <strain evidence="8">WRAIR2</strain>
    </source>
</reference>
<feature type="region of interest" description="Disordered" evidence="4">
    <location>
        <begin position="61"/>
        <end position="110"/>
    </location>
</feature>
<evidence type="ECO:0000256" key="5">
    <source>
        <dbReference type="SAM" id="SignalP"/>
    </source>
</evidence>
<dbReference type="InterPro" id="IPR029034">
    <property type="entry name" value="Cystine-knot_cytokine"/>
</dbReference>
<evidence type="ECO:0000259" key="6">
    <source>
        <dbReference type="Pfam" id="PF16077"/>
    </source>
</evidence>
<evidence type="ECO:0000256" key="4">
    <source>
        <dbReference type="SAM" id="MobiDB-lite"/>
    </source>
</evidence>
<organism evidence="7 8">
    <name type="scientific">Anopheles dirus</name>
    <dbReference type="NCBI Taxonomy" id="7168"/>
    <lineage>
        <taxon>Eukaryota</taxon>
        <taxon>Metazoa</taxon>
        <taxon>Ecdysozoa</taxon>
        <taxon>Arthropoda</taxon>
        <taxon>Hexapoda</taxon>
        <taxon>Insecta</taxon>
        <taxon>Pterygota</taxon>
        <taxon>Neoptera</taxon>
        <taxon>Endopterygota</taxon>
        <taxon>Diptera</taxon>
        <taxon>Nematocera</taxon>
        <taxon>Culicoidea</taxon>
        <taxon>Culicidae</taxon>
        <taxon>Anophelinae</taxon>
        <taxon>Anopheles</taxon>
    </lineage>
</organism>
<keyword evidence="2" id="KW-1015">Disulfide bond</keyword>